<evidence type="ECO:0000256" key="1">
    <source>
        <dbReference type="ARBA" id="ARBA00022670"/>
    </source>
</evidence>
<evidence type="ECO:0000256" key="3">
    <source>
        <dbReference type="ARBA" id="ARBA00022801"/>
    </source>
</evidence>
<dbReference type="SUPFAM" id="SSF50630">
    <property type="entry name" value="Acid proteases"/>
    <property type="match status" value="1"/>
</dbReference>
<dbReference type="PANTHER" id="PTHR19422">
    <property type="entry name" value="GAG RETROVIRAL POLYPROTEIN"/>
    <property type="match status" value="1"/>
</dbReference>
<dbReference type="Gene3D" id="2.40.70.10">
    <property type="entry name" value="Acid Proteases"/>
    <property type="match status" value="1"/>
</dbReference>
<organism evidence="6 7">
    <name type="scientific">Hirundo rustica rustica</name>
    <dbReference type="NCBI Taxonomy" id="333673"/>
    <lineage>
        <taxon>Eukaryota</taxon>
        <taxon>Metazoa</taxon>
        <taxon>Chordata</taxon>
        <taxon>Craniata</taxon>
        <taxon>Vertebrata</taxon>
        <taxon>Euteleostomi</taxon>
        <taxon>Archelosauria</taxon>
        <taxon>Archosauria</taxon>
        <taxon>Dinosauria</taxon>
        <taxon>Saurischia</taxon>
        <taxon>Theropoda</taxon>
        <taxon>Coelurosauria</taxon>
        <taxon>Aves</taxon>
        <taxon>Neognathae</taxon>
        <taxon>Neoaves</taxon>
        <taxon>Telluraves</taxon>
        <taxon>Australaves</taxon>
        <taxon>Passeriformes</taxon>
        <taxon>Sylvioidea</taxon>
        <taxon>Hirundinidae</taxon>
        <taxon>Hirundo</taxon>
    </lineage>
</organism>
<dbReference type="Proteomes" id="UP000269221">
    <property type="component" value="Unassembled WGS sequence"/>
</dbReference>
<dbReference type="AlphaFoldDB" id="A0A3M0JNU9"/>
<dbReference type="InterPro" id="IPR008919">
    <property type="entry name" value="Retrov_capsid_N"/>
</dbReference>
<keyword evidence="1" id="KW-0645">Protease</keyword>
<feature type="region of interest" description="Disordered" evidence="4">
    <location>
        <begin position="1"/>
        <end position="29"/>
    </location>
</feature>
<keyword evidence="3" id="KW-0378">Hydrolase</keyword>
<evidence type="ECO:0000256" key="2">
    <source>
        <dbReference type="ARBA" id="ARBA00022750"/>
    </source>
</evidence>
<gene>
    <name evidence="6" type="ORF">DUI87_22751</name>
</gene>
<comment type="caution">
    <text evidence="6">The sequence shown here is derived from an EMBL/GenBank/DDBJ whole genome shotgun (WGS) entry which is preliminary data.</text>
</comment>
<dbReference type="InterPro" id="IPR001995">
    <property type="entry name" value="Peptidase_A2_cat"/>
</dbReference>
<dbReference type="SUPFAM" id="SSF47943">
    <property type="entry name" value="Retrovirus capsid protein, N-terminal core domain"/>
    <property type="match status" value="1"/>
</dbReference>
<keyword evidence="7" id="KW-1185">Reference proteome</keyword>
<dbReference type="GO" id="GO:0016032">
    <property type="term" value="P:viral process"/>
    <property type="evidence" value="ECO:0007669"/>
    <property type="project" value="InterPro"/>
</dbReference>
<dbReference type="InterPro" id="IPR018061">
    <property type="entry name" value="Retropepsins"/>
</dbReference>
<evidence type="ECO:0000313" key="7">
    <source>
        <dbReference type="Proteomes" id="UP000269221"/>
    </source>
</evidence>
<name>A0A3M0JNU9_HIRRU</name>
<evidence type="ECO:0000259" key="5">
    <source>
        <dbReference type="PROSITE" id="PS50175"/>
    </source>
</evidence>
<evidence type="ECO:0000313" key="6">
    <source>
        <dbReference type="EMBL" id="RMC00724.1"/>
    </source>
</evidence>
<sequence>MWSALPGEKRAAPEHLQSPLQVVDRRPQASLDPRRATIRDLCKVHKDYGQESPYFRSLLCTNLSAAAVIPSDLKQLFSCLMNSMEFKLWEAAWKQLLRDALPGLLIDPDTVVDENGKPLTFDNLTDPPPTLQDMLWVCQFKVPFMQTITPLQLSKGLHLSGGDWTFISVNSEEQGAWPSTEGEFIVIGSCKHVPPQEIEVLPGMLVTNPGSLVPWLRCTHPPTYLPKGQIIVQMIPTWGPSNNRNIPTACPVQAVREERPQVACEFSVGGEALKITGLLDTRVDVTIVPTRYWLSHWALQEVAGHVQGVEGIQLARQLKSMVQIKGLKGQLANIHPFVLDYKEPLLGRDLMAQWRIKIDIPNPSQDFWTAAAERRPTQKLNWLTDSPV</sequence>
<feature type="domain" description="Peptidase A2" evidence="5">
    <location>
        <begin position="275"/>
        <end position="350"/>
    </location>
</feature>
<dbReference type="GO" id="GO:0006508">
    <property type="term" value="P:proteolysis"/>
    <property type="evidence" value="ECO:0007669"/>
    <property type="project" value="UniProtKB-KW"/>
</dbReference>
<dbReference type="PROSITE" id="PS50175">
    <property type="entry name" value="ASP_PROT_RETROV"/>
    <property type="match status" value="1"/>
</dbReference>
<proteinExistence type="predicted"/>
<dbReference type="OrthoDB" id="9809460at2759"/>
<dbReference type="Gene3D" id="1.10.375.10">
    <property type="entry name" value="Human Immunodeficiency Virus Type 1 Capsid Protein"/>
    <property type="match status" value="1"/>
</dbReference>
<reference evidence="6 7" key="1">
    <citation type="submission" date="2018-07" db="EMBL/GenBank/DDBJ databases">
        <title>A high quality draft genome assembly of the barn swallow (H. rustica rustica).</title>
        <authorList>
            <person name="Formenti G."/>
            <person name="Chiara M."/>
            <person name="Poveda L."/>
            <person name="Francoijs K.-J."/>
            <person name="Bonisoli-Alquati A."/>
            <person name="Canova L."/>
            <person name="Gianfranceschi L."/>
            <person name="Horner D.S."/>
            <person name="Saino N."/>
        </authorList>
    </citation>
    <scope>NUCLEOTIDE SEQUENCE [LARGE SCALE GENOMIC DNA]</scope>
    <source>
        <strain evidence="6">Chelidonia</strain>
        <tissue evidence="6">Blood</tissue>
    </source>
</reference>
<dbReference type="InterPro" id="IPR021109">
    <property type="entry name" value="Peptidase_aspartic_dom_sf"/>
</dbReference>
<dbReference type="InterPro" id="IPR051592">
    <property type="entry name" value="HERV-K_Pro_peptidase_A2"/>
</dbReference>
<dbReference type="EMBL" id="QRBI01000143">
    <property type="protein sequence ID" value="RMC00724.1"/>
    <property type="molecule type" value="Genomic_DNA"/>
</dbReference>
<dbReference type="PANTHER" id="PTHR19422:SF123">
    <property type="entry name" value="RT1 CLASS I, LOCUS CE15"/>
    <property type="match status" value="1"/>
</dbReference>
<dbReference type="Pfam" id="PF00077">
    <property type="entry name" value="RVP"/>
    <property type="match status" value="1"/>
</dbReference>
<dbReference type="Pfam" id="PF00607">
    <property type="entry name" value="Gag_p24"/>
    <property type="match status" value="1"/>
</dbReference>
<protein>
    <recommendedName>
        <fullName evidence="5">Peptidase A2 domain-containing protein</fullName>
    </recommendedName>
</protein>
<keyword evidence="2" id="KW-0064">Aspartyl protease</keyword>
<dbReference type="GO" id="GO:0004190">
    <property type="term" value="F:aspartic-type endopeptidase activity"/>
    <property type="evidence" value="ECO:0007669"/>
    <property type="project" value="UniProtKB-KW"/>
</dbReference>
<accession>A0A3M0JNU9</accession>
<evidence type="ECO:0000256" key="4">
    <source>
        <dbReference type="SAM" id="MobiDB-lite"/>
    </source>
</evidence>